<evidence type="ECO:0000313" key="1">
    <source>
        <dbReference type="EMBL" id="NMP22278.1"/>
    </source>
</evidence>
<organism evidence="1 2">
    <name type="scientific">Sulfobacillus harzensis</name>
    <dbReference type="NCBI Taxonomy" id="2729629"/>
    <lineage>
        <taxon>Bacteria</taxon>
        <taxon>Bacillati</taxon>
        <taxon>Bacillota</taxon>
        <taxon>Clostridia</taxon>
        <taxon>Eubacteriales</taxon>
        <taxon>Clostridiales Family XVII. Incertae Sedis</taxon>
        <taxon>Sulfobacillus</taxon>
    </lineage>
</organism>
<dbReference type="Proteomes" id="UP000533476">
    <property type="component" value="Unassembled WGS sequence"/>
</dbReference>
<comment type="caution">
    <text evidence="1">The sequence shown here is derived from an EMBL/GenBank/DDBJ whole genome shotgun (WGS) entry which is preliminary data.</text>
</comment>
<dbReference type="EMBL" id="JABBVZ010000020">
    <property type="protein sequence ID" value="NMP22278.1"/>
    <property type="molecule type" value="Genomic_DNA"/>
</dbReference>
<dbReference type="AlphaFoldDB" id="A0A7Y0Q1N8"/>
<protein>
    <submittedName>
        <fullName evidence="1">Uncharacterized protein</fullName>
    </submittedName>
</protein>
<sequence length="109" mass="12010">MPEKNLLASFANLEAAKKCQDALYAAGFDVVQVDDLDPARMDLPHAPNIQWGRYGYQPRRLDDKWTDASSWQDSHTGLIEGGAWLLTAVVPAERAADAVHIIEQYGGSL</sequence>
<dbReference type="RefSeq" id="WP_169098437.1">
    <property type="nucleotide sequence ID" value="NZ_JABBVZ010000020.1"/>
</dbReference>
<proteinExistence type="predicted"/>
<reference evidence="1 2" key="1">
    <citation type="submission" date="2020-04" db="EMBL/GenBank/DDBJ databases">
        <authorList>
            <person name="Zhang R."/>
            <person name="Schippers A."/>
        </authorList>
    </citation>
    <scope>NUCLEOTIDE SEQUENCE [LARGE SCALE GENOMIC DNA]</scope>
    <source>
        <strain evidence="1 2">DSM 109850</strain>
    </source>
</reference>
<name>A0A7Y0Q1N8_9FIRM</name>
<keyword evidence="2" id="KW-1185">Reference proteome</keyword>
<evidence type="ECO:0000313" key="2">
    <source>
        <dbReference type="Proteomes" id="UP000533476"/>
    </source>
</evidence>
<accession>A0A7Y0Q1N8</accession>
<gene>
    <name evidence="1" type="ORF">HIJ39_07920</name>
</gene>